<dbReference type="InterPro" id="IPR004821">
    <property type="entry name" value="Cyt_trans-like"/>
</dbReference>
<dbReference type="PRINTS" id="PR01020">
    <property type="entry name" value="LPSBIOSNTHSS"/>
</dbReference>
<feature type="binding site" evidence="9">
    <location>
        <position position="17"/>
    </location>
    <ligand>
        <name>ATP</name>
        <dbReference type="ChEBI" id="CHEBI:30616"/>
    </ligand>
</feature>
<dbReference type="AlphaFoldDB" id="A0A6I2UIP1"/>
<dbReference type="GO" id="GO:0004595">
    <property type="term" value="F:pantetheine-phosphate adenylyltransferase activity"/>
    <property type="evidence" value="ECO:0007669"/>
    <property type="project" value="UniProtKB-UniRule"/>
</dbReference>
<comment type="pathway">
    <text evidence="9">Cofactor biosynthesis; coenzyme A biosynthesis; CoA from (R)-pantothenate: step 4/5.</text>
</comment>
<dbReference type="HAMAP" id="MF_00151">
    <property type="entry name" value="PPAT_bact"/>
    <property type="match status" value="1"/>
</dbReference>
<feature type="binding site" evidence="9">
    <location>
        <position position="9"/>
    </location>
    <ligand>
        <name>substrate</name>
    </ligand>
</feature>
<organism evidence="11 12">
    <name type="scientific">Anaerovibrio slackiae</name>
    <dbReference type="NCBI Taxonomy" id="2652309"/>
    <lineage>
        <taxon>Bacteria</taxon>
        <taxon>Bacillati</taxon>
        <taxon>Bacillota</taxon>
        <taxon>Negativicutes</taxon>
        <taxon>Selenomonadales</taxon>
        <taxon>Selenomonadaceae</taxon>
        <taxon>Anaerovibrio</taxon>
    </lineage>
</organism>
<evidence type="ECO:0000256" key="9">
    <source>
        <dbReference type="HAMAP-Rule" id="MF_00151"/>
    </source>
</evidence>
<dbReference type="GO" id="GO:0015937">
    <property type="term" value="P:coenzyme A biosynthetic process"/>
    <property type="evidence" value="ECO:0007669"/>
    <property type="project" value="UniProtKB-UniRule"/>
</dbReference>
<dbReference type="EC" id="2.7.7.3" evidence="9"/>
<accession>A0A6I2UIP1</accession>
<keyword evidence="4 9" id="KW-0547">Nucleotide-binding</keyword>
<name>A0A6I2UIP1_9FIRM</name>
<reference evidence="11 12" key="1">
    <citation type="submission" date="2019-08" db="EMBL/GenBank/DDBJ databases">
        <title>In-depth cultivation of the pig gut microbiome towards novel bacterial diversity and tailored functional studies.</title>
        <authorList>
            <person name="Wylensek D."/>
            <person name="Hitch T.C.A."/>
            <person name="Clavel T."/>
        </authorList>
    </citation>
    <scope>NUCLEOTIDE SEQUENCE [LARGE SCALE GENOMIC DNA]</scope>
    <source>
        <strain evidence="11 12">WCA-693-APC-5D-A</strain>
    </source>
</reference>
<dbReference type="GO" id="GO:0005524">
    <property type="term" value="F:ATP binding"/>
    <property type="evidence" value="ECO:0007669"/>
    <property type="project" value="UniProtKB-KW"/>
</dbReference>
<dbReference type="EMBL" id="VUNR01000023">
    <property type="protein sequence ID" value="MSU09434.1"/>
    <property type="molecule type" value="Genomic_DNA"/>
</dbReference>
<comment type="caution">
    <text evidence="11">The sequence shown here is derived from an EMBL/GenBank/DDBJ whole genome shotgun (WGS) entry which is preliminary data.</text>
</comment>
<keyword evidence="2 9" id="KW-0808">Transferase</keyword>
<feature type="binding site" evidence="9">
    <location>
        <begin position="88"/>
        <end position="90"/>
    </location>
    <ligand>
        <name>ATP</name>
        <dbReference type="ChEBI" id="CHEBI:30616"/>
    </ligand>
</feature>
<evidence type="ECO:0000256" key="8">
    <source>
        <dbReference type="ARBA" id="ARBA00029346"/>
    </source>
</evidence>
<dbReference type="NCBIfam" id="TIGR01510">
    <property type="entry name" value="coaD_prev_kdtB"/>
    <property type="match status" value="1"/>
</dbReference>
<dbReference type="Pfam" id="PF01467">
    <property type="entry name" value="CTP_transf_like"/>
    <property type="match status" value="1"/>
</dbReference>
<feature type="binding site" evidence="9">
    <location>
        <begin position="123"/>
        <end position="129"/>
    </location>
    <ligand>
        <name>ATP</name>
        <dbReference type="ChEBI" id="CHEBI:30616"/>
    </ligand>
</feature>
<evidence type="ECO:0000259" key="10">
    <source>
        <dbReference type="Pfam" id="PF01467"/>
    </source>
</evidence>
<feature type="binding site" evidence="9">
    <location>
        <begin position="9"/>
        <end position="10"/>
    </location>
    <ligand>
        <name>ATP</name>
        <dbReference type="ChEBI" id="CHEBI:30616"/>
    </ligand>
</feature>
<comment type="similarity">
    <text evidence="9">Belongs to the bacterial CoaD family.</text>
</comment>
<feature type="binding site" evidence="9">
    <location>
        <position position="41"/>
    </location>
    <ligand>
        <name>substrate</name>
    </ligand>
</feature>
<sequence>MKRAICPGSFDPVTLGHVDIFRRAARIFDELYIGVFNNIRKTPLLQTEERMELLRSAVADIPNVKVVAFDGLLAEYMIANDIQVIVRGLRSVTDYEYEQGQAQIIKSMHPELDTMFLLGKPEYNSYSSSVVREIIRFKGDYSRLVPHEVVEYLNGKNSV</sequence>
<keyword evidence="1 9" id="KW-0963">Cytoplasm</keyword>
<feature type="binding site" evidence="9">
    <location>
        <position position="98"/>
    </location>
    <ligand>
        <name>ATP</name>
        <dbReference type="ChEBI" id="CHEBI:30616"/>
    </ligand>
</feature>
<feature type="binding site" evidence="9">
    <location>
        <position position="73"/>
    </location>
    <ligand>
        <name>substrate</name>
    </ligand>
</feature>
<evidence type="ECO:0000256" key="2">
    <source>
        <dbReference type="ARBA" id="ARBA00022679"/>
    </source>
</evidence>
<dbReference type="GO" id="GO:0005737">
    <property type="term" value="C:cytoplasm"/>
    <property type="evidence" value="ECO:0007669"/>
    <property type="project" value="UniProtKB-SubCell"/>
</dbReference>
<feature type="site" description="Transition state stabilizer" evidence="9">
    <location>
        <position position="17"/>
    </location>
</feature>
<dbReference type="UniPathway" id="UPA00241">
    <property type="reaction ID" value="UER00355"/>
</dbReference>
<evidence type="ECO:0000256" key="1">
    <source>
        <dbReference type="ARBA" id="ARBA00022490"/>
    </source>
</evidence>
<comment type="subunit">
    <text evidence="9">Homohexamer.</text>
</comment>
<dbReference type="PANTHER" id="PTHR21342">
    <property type="entry name" value="PHOSPHOPANTETHEINE ADENYLYLTRANSFERASE"/>
    <property type="match status" value="1"/>
</dbReference>
<dbReference type="NCBIfam" id="TIGR00125">
    <property type="entry name" value="cyt_tran_rel"/>
    <property type="match status" value="1"/>
</dbReference>
<keyword evidence="6 9" id="KW-0460">Magnesium</keyword>
<comment type="function">
    <text evidence="9">Reversibly transfers an adenylyl group from ATP to 4'-phosphopantetheine, yielding dephospho-CoA (dPCoA) and pyrophosphate.</text>
</comment>
<evidence type="ECO:0000256" key="6">
    <source>
        <dbReference type="ARBA" id="ARBA00022842"/>
    </source>
</evidence>
<feature type="domain" description="Cytidyltransferase-like" evidence="10">
    <location>
        <begin position="5"/>
        <end position="133"/>
    </location>
</feature>
<dbReference type="CDD" id="cd02163">
    <property type="entry name" value="PPAT"/>
    <property type="match status" value="1"/>
</dbReference>
<keyword evidence="12" id="KW-1185">Reference proteome</keyword>
<dbReference type="PANTHER" id="PTHR21342:SF1">
    <property type="entry name" value="PHOSPHOPANTETHEINE ADENYLYLTRANSFERASE"/>
    <property type="match status" value="1"/>
</dbReference>
<dbReference type="InterPro" id="IPR001980">
    <property type="entry name" value="PPAT"/>
</dbReference>
<evidence type="ECO:0000256" key="7">
    <source>
        <dbReference type="ARBA" id="ARBA00022993"/>
    </source>
</evidence>
<gene>
    <name evidence="9 11" type="primary">coaD</name>
    <name evidence="11" type="ORF">FYJ84_10595</name>
</gene>
<dbReference type="InterPro" id="IPR014729">
    <property type="entry name" value="Rossmann-like_a/b/a_fold"/>
</dbReference>
<proteinExistence type="inferred from homology"/>
<evidence type="ECO:0000256" key="3">
    <source>
        <dbReference type="ARBA" id="ARBA00022695"/>
    </source>
</evidence>
<dbReference type="GeneID" id="96779375"/>
<keyword evidence="5 9" id="KW-0067">ATP-binding</keyword>
<dbReference type="Proteomes" id="UP000433181">
    <property type="component" value="Unassembled WGS sequence"/>
</dbReference>
<dbReference type="SUPFAM" id="SSF52374">
    <property type="entry name" value="Nucleotidylyl transferase"/>
    <property type="match status" value="1"/>
</dbReference>
<feature type="binding site" evidence="9">
    <location>
        <position position="87"/>
    </location>
    <ligand>
        <name>substrate</name>
    </ligand>
</feature>
<evidence type="ECO:0000256" key="4">
    <source>
        <dbReference type="ARBA" id="ARBA00022741"/>
    </source>
</evidence>
<comment type="subcellular location">
    <subcellularLocation>
        <location evidence="9">Cytoplasm</location>
    </subcellularLocation>
</comment>
<dbReference type="Gene3D" id="3.40.50.620">
    <property type="entry name" value="HUPs"/>
    <property type="match status" value="1"/>
</dbReference>
<comment type="catalytic activity">
    <reaction evidence="8 9">
        <text>(R)-4'-phosphopantetheine + ATP + H(+) = 3'-dephospho-CoA + diphosphate</text>
        <dbReference type="Rhea" id="RHEA:19801"/>
        <dbReference type="ChEBI" id="CHEBI:15378"/>
        <dbReference type="ChEBI" id="CHEBI:30616"/>
        <dbReference type="ChEBI" id="CHEBI:33019"/>
        <dbReference type="ChEBI" id="CHEBI:57328"/>
        <dbReference type="ChEBI" id="CHEBI:61723"/>
        <dbReference type="EC" id="2.7.7.3"/>
    </reaction>
</comment>
<evidence type="ECO:0000256" key="5">
    <source>
        <dbReference type="ARBA" id="ARBA00022840"/>
    </source>
</evidence>
<evidence type="ECO:0000313" key="11">
    <source>
        <dbReference type="EMBL" id="MSU09434.1"/>
    </source>
</evidence>
<keyword evidence="7 9" id="KW-0173">Coenzyme A biosynthesis</keyword>
<evidence type="ECO:0000313" key="12">
    <source>
        <dbReference type="Proteomes" id="UP000433181"/>
    </source>
</evidence>
<comment type="cofactor">
    <cofactor evidence="9">
        <name>Mg(2+)</name>
        <dbReference type="ChEBI" id="CHEBI:18420"/>
    </cofactor>
</comment>
<protein>
    <recommendedName>
        <fullName evidence="9">Phosphopantetheine adenylyltransferase</fullName>
        <ecNumber evidence="9">2.7.7.3</ecNumber>
    </recommendedName>
    <alternativeName>
        <fullName evidence="9">Dephospho-CoA pyrophosphorylase</fullName>
    </alternativeName>
    <alternativeName>
        <fullName evidence="9">Pantetheine-phosphate adenylyltransferase</fullName>
        <shortName evidence="9">PPAT</shortName>
    </alternativeName>
</protein>
<dbReference type="RefSeq" id="WP_154407604.1">
    <property type="nucleotide sequence ID" value="NZ_VUNR01000023.1"/>
</dbReference>
<keyword evidence="3 9" id="KW-0548">Nucleotidyltransferase</keyword>